<keyword evidence="4" id="KW-1185">Reference proteome</keyword>
<protein>
    <submittedName>
        <fullName evidence="3">(salmon louse) hypothetical protein</fullName>
    </submittedName>
</protein>
<name>A0A7R8CWS8_LEPSM</name>
<dbReference type="PROSITE" id="PS50297">
    <property type="entry name" value="ANK_REP_REGION"/>
    <property type="match status" value="1"/>
</dbReference>
<dbReference type="Pfam" id="PF00023">
    <property type="entry name" value="Ank"/>
    <property type="match status" value="1"/>
</dbReference>
<evidence type="ECO:0000313" key="3">
    <source>
        <dbReference type="EMBL" id="CAF2955732.1"/>
    </source>
</evidence>
<dbReference type="AlphaFoldDB" id="A0A7R8CWS8"/>
<dbReference type="Proteomes" id="UP000675881">
    <property type="component" value="Chromosome 5"/>
</dbReference>
<dbReference type="OrthoDB" id="1577640at2759"/>
<evidence type="ECO:0000256" key="2">
    <source>
        <dbReference type="ARBA" id="ARBA00023043"/>
    </source>
</evidence>
<reference evidence="3" key="1">
    <citation type="submission" date="2021-02" db="EMBL/GenBank/DDBJ databases">
        <authorList>
            <person name="Bekaert M."/>
        </authorList>
    </citation>
    <scope>NUCLEOTIDE SEQUENCE</scope>
    <source>
        <strain evidence="3">IoA-00</strain>
    </source>
</reference>
<gene>
    <name evidence="3" type="ORF">LSAA_9602</name>
</gene>
<dbReference type="PANTHER" id="PTHR24198:SF165">
    <property type="entry name" value="ANKYRIN REPEAT-CONTAINING PROTEIN-RELATED"/>
    <property type="match status" value="1"/>
</dbReference>
<dbReference type="PANTHER" id="PTHR24198">
    <property type="entry name" value="ANKYRIN REPEAT AND PROTEIN KINASE DOMAIN-CONTAINING PROTEIN"/>
    <property type="match status" value="1"/>
</dbReference>
<dbReference type="EMBL" id="HG994584">
    <property type="protein sequence ID" value="CAF2955732.1"/>
    <property type="molecule type" value="Genomic_DNA"/>
</dbReference>
<evidence type="ECO:0000256" key="1">
    <source>
        <dbReference type="ARBA" id="ARBA00022737"/>
    </source>
</evidence>
<accession>A0A7R8CWS8</accession>
<keyword evidence="2" id="KW-0040">ANK repeat</keyword>
<dbReference type="PROSITE" id="PS50088">
    <property type="entry name" value="ANK_REPEAT"/>
    <property type="match status" value="2"/>
</dbReference>
<proteinExistence type="predicted"/>
<dbReference type="InterPro" id="IPR036770">
    <property type="entry name" value="Ankyrin_rpt-contain_sf"/>
</dbReference>
<dbReference type="Gene3D" id="1.25.40.20">
    <property type="entry name" value="Ankyrin repeat-containing domain"/>
    <property type="match status" value="2"/>
</dbReference>
<dbReference type="SMART" id="SM00248">
    <property type="entry name" value="ANK"/>
    <property type="match status" value="5"/>
</dbReference>
<evidence type="ECO:0000313" key="4">
    <source>
        <dbReference type="Proteomes" id="UP000675881"/>
    </source>
</evidence>
<dbReference type="InterPro" id="IPR002110">
    <property type="entry name" value="Ankyrin_rpt"/>
</dbReference>
<dbReference type="SUPFAM" id="SSF48403">
    <property type="entry name" value="Ankyrin repeat"/>
    <property type="match status" value="1"/>
</dbReference>
<keyword evidence="1" id="KW-0677">Repeat</keyword>
<organism evidence="3 4">
    <name type="scientific">Lepeophtheirus salmonis</name>
    <name type="common">Salmon louse</name>
    <name type="synonym">Caligus salmonis</name>
    <dbReference type="NCBI Taxonomy" id="72036"/>
    <lineage>
        <taxon>Eukaryota</taxon>
        <taxon>Metazoa</taxon>
        <taxon>Ecdysozoa</taxon>
        <taxon>Arthropoda</taxon>
        <taxon>Crustacea</taxon>
        <taxon>Multicrustacea</taxon>
        <taxon>Hexanauplia</taxon>
        <taxon>Copepoda</taxon>
        <taxon>Siphonostomatoida</taxon>
        <taxon>Caligidae</taxon>
        <taxon>Lepeophtheirus</taxon>
    </lineage>
</organism>
<sequence length="470" mass="53218">MEADISEKVFSYIGIKDYEKLSLLLFEEVSLSPEKLNFPDWHFGSGSIPIIQTVINEDIDSCRVLLEVGVSPNCRRWILDSNNALHPLEEPNFLKYNEGYSEGSLGVYEVSALGFEPQYCSATPIKPPLAGVYLWLFGGALRGLQSVGGWVKWYFGNTSPHIENLSVVKERVKEGVWWLEALPFLLLGLRSAAHEVPRTIFLPLFHWLGTGPRLPSSLMEFPNYYDSKHFFQKFKDIICSIPGANQNHWLGFHQRWSGLSPAHHAVQLRNFELLQLLISSGADVNIEDHLLGKNTLHTLCYSLASNKPLSNEKTKINKNTPLHILSFKNSHLESIIKPLSTHPHINIDAVNEDGQTPLIIALENNFDELASFFIGIGSNLSSVNRHGETSLLIACRKNQVRLVLEMLETNKCPTRSRDIDNNTSFHLAASREREIRWEKTPMELARDGQFNSFVQLFQGKDSRNERNASL</sequence>